<dbReference type="PANTHER" id="PTHR10492">
    <property type="match status" value="1"/>
</dbReference>
<evidence type="ECO:0000313" key="6">
    <source>
        <dbReference type="Proteomes" id="UP000504610"/>
    </source>
</evidence>
<dbReference type="GO" id="GO:0006310">
    <property type="term" value="P:DNA recombination"/>
    <property type="evidence" value="ECO:0007669"/>
    <property type="project" value="UniProtKB-KW"/>
</dbReference>
<name>A0A9W3DK44_RAPSA</name>
<feature type="domain" description="Helitron helicase-like" evidence="4">
    <location>
        <begin position="430"/>
        <end position="592"/>
    </location>
</feature>
<dbReference type="GO" id="GO:0005524">
    <property type="term" value="F:ATP binding"/>
    <property type="evidence" value="ECO:0007669"/>
    <property type="project" value="UniProtKB-KW"/>
</dbReference>
<comment type="similarity">
    <text evidence="1">Belongs to the helicase family.</text>
</comment>
<gene>
    <name evidence="7" type="primary">LOC108837070</name>
</gene>
<accession>A0A9W3DK44</accession>
<evidence type="ECO:0000259" key="3">
    <source>
        <dbReference type="Pfam" id="PF05970"/>
    </source>
</evidence>
<dbReference type="FunFam" id="3.40.50.300:FF:002884">
    <property type="entry name" value="ATP-dependent DNA helicase"/>
    <property type="match status" value="1"/>
</dbReference>
<sequence>MHNVPVNQSDVLVDLTNTQSLTEQQQARTKRANILRQKRKSVEPNSPNVQKPFDRTGQSQKLSQRRGHIQATFPSQNSSITIENLPGDVHNKRLKRNFLTVKNKTSSSNSTQTLNNGSHLIDQVSLISSPRVTQPILSNQSINNCKTSSTQGSVIDLDDSDTSGDDFWDCSSNDGDGDDDDGASTDSDGDLEHNKFKYACMEKISKRFSAVFGGSLNLKTKAVTREVSSNIADEDYKDDGDLTNECPICGALFCVKPEPNKSAKFSQLYIHDTENEVENRLSALSGSAERSKIRSDLVEGIMEMLRESNVHVKTFRNYMDRFNNEEECADLSLKLINNRQKDGRIYNLPTSSEVAALVVGDFQNNMDKRDIILEKNSGKLRRINELHPCYLPLQYPLIFPYGEDGFRLGIQNGYTGLKKNKKPNISMREFFAYRIQIRNVGSQVLLLSRRLLQQFLVDGYTMIETHRLRYIRKNQSNLRSLNFSKFVAAANDGNSNLPIEGNRIIIPSSFTGGPRYMHKMYLDAMSVCKYYGFPDLFITFTCNPKWPELTRYFQKYNLRSEDRPDLCCRLFKIKLDRLMDDLTKKHLLGKTVSDKLPTAEDIDRIISAEIPDQKEEPKLYEIVKDTMIHGPCGIVNKDSPCMQDGRCTKFFPRKNVEKTTVDAEGYPVYRRRENENYVEKKGIKCDNRFVVPYNKKLLLGYNAHINVEWCNQSRSIKYLFKYINKGQDCVTATVTQKKSGTQDGTETSSSNALSGEGGNNPTENEEDPVDEIKKYFDARYISACESTWRIFGFPTRYGSTPVEKLTFHLEGDQPVIFRKGDSVRSVIDRVKQSKTMFLAWFDCCRKYPEARLLTYAELPTLFIYDAKAFEWKRRKKGFAIGRLAHVSPSAGELYFLRILINKVRGPQSYDDLKTVNGVVLASFEDACNKLGLLDNDQEYIDAIKECSFWASGGYVRKLFAQMLLSESLSTPKLVWDSTKEILSEDILYLERKKRKYPGLILSEEEIYNATLVLIENILRSKHSSLDKWKTMPKPIFDSHSPQVNQLLQDELNYPKDELRVKHDEWFRQLTDEQRSVYDEIMGCVTAKRGGVFFVYGFGGTGKTFLWNILSAAIRSRGEVVLNVASSGIAALLLPGGRTAHSRFSLPINPDEFSTCKIQPGSDQAELISKSSLIIWDEAPMMSKHCFEALDRSICDIMETTDETPFGGKVVVFGGDFRQILPVIPRGNRADIVMASLKMSYLWKHCKVLQLTRNMRLFSELDSCEANEIKDFSKWILDLGDGKINEPNSGETMIDIPKDLLITECVDPIEAIVSEIYGDTFKDSKDPVFFQERAILSPTNDNVEVINNYMLDRLTGEERIYLSSDSIDPADTKSKDDSVFSPEFLNSIKISGLPNHSLRLRIGTPVMLLRNLDPEEGLCNGTRLQITQMGNHLIEAKFITGNRVGEKVFLHRILITPSDTKLPFKMRRRQFPLKVAFAMTINKSQGQTLGKVGLFLPRPVFSHGQLYVAVSRVKSRKGLKILITDKDGKPEDTTMNVVFKEVFQNLLDNGDDI</sequence>
<keyword evidence="6" id="KW-1185">Reference proteome</keyword>
<dbReference type="KEGG" id="rsz:108837070"/>
<dbReference type="SUPFAM" id="SSF52540">
    <property type="entry name" value="P-loop containing nucleoside triphosphate hydrolases"/>
    <property type="match status" value="2"/>
</dbReference>
<dbReference type="InterPro" id="IPR025476">
    <property type="entry name" value="Helitron_helicase-like"/>
</dbReference>
<dbReference type="GO" id="GO:0000723">
    <property type="term" value="P:telomere maintenance"/>
    <property type="evidence" value="ECO:0007669"/>
    <property type="project" value="InterPro"/>
</dbReference>
<dbReference type="Pfam" id="PF05970">
    <property type="entry name" value="PIF1"/>
    <property type="match status" value="1"/>
</dbReference>
<dbReference type="Pfam" id="PF21530">
    <property type="entry name" value="Pif1_2B_dom"/>
    <property type="match status" value="1"/>
</dbReference>
<reference evidence="7" key="2">
    <citation type="submission" date="2025-08" db="UniProtKB">
        <authorList>
            <consortium name="RefSeq"/>
        </authorList>
    </citation>
    <scope>IDENTIFICATION</scope>
    <source>
        <tissue evidence="7">Leaf</tissue>
    </source>
</reference>
<feature type="region of interest" description="Disordered" evidence="2">
    <location>
        <begin position="33"/>
        <end position="63"/>
    </location>
</feature>
<proteinExistence type="inferred from homology"/>
<feature type="domain" description="DNA helicase Pif1-like 2B" evidence="5">
    <location>
        <begin position="1382"/>
        <end position="1428"/>
    </location>
</feature>
<dbReference type="CDD" id="cd18809">
    <property type="entry name" value="SF1_C_RecD"/>
    <property type="match status" value="1"/>
</dbReference>
<dbReference type="GeneID" id="108837070"/>
<feature type="compositionally biased region" description="Polar residues" evidence="2">
    <location>
        <begin position="735"/>
        <end position="753"/>
    </location>
</feature>
<evidence type="ECO:0000313" key="7">
    <source>
        <dbReference type="RefSeq" id="XP_056864302.1"/>
    </source>
</evidence>
<keyword evidence="1" id="KW-0378">Hydrolase</keyword>
<feature type="compositionally biased region" description="Acidic residues" evidence="2">
    <location>
        <begin position="175"/>
        <end position="188"/>
    </location>
</feature>
<keyword evidence="1" id="KW-0067">ATP-binding</keyword>
<dbReference type="RefSeq" id="XP_056864302.1">
    <property type="nucleotide sequence ID" value="XM_057008322.1"/>
</dbReference>
<evidence type="ECO:0000256" key="1">
    <source>
        <dbReference type="RuleBase" id="RU363044"/>
    </source>
</evidence>
<comment type="cofactor">
    <cofactor evidence="1">
        <name>Mg(2+)</name>
        <dbReference type="ChEBI" id="CHEBI:18420"/>
    </cofactor>
</comment>
<keyword evidence="1" id="KW-0347">Helicase</keyword>
<organism evidence="6 7">
    <name type="scientific">Raphanus sativus</name>
    <name type="common">Radish</name>
    <name type="synonym">Raphanus raphanistrum var. sativus</name>
    <dbReference type="NCBI Taxonomy" id="3726"/>
    <lineage>
        <taxon>Eukaryota</taxon>
        <taxon>Viridiplantae</taxon>
        <taxon>Streptophyta</taxon>
        <taxon>Embryophyta</taxon>
        <taxon>Tracheophyta</taxon>
        <taxon>Spermatophyta</taxon>
        <taxon>Magnoliopsida</taxon>
        <taxon>eudicotyledons</taxon>
        <taxon>Gunneridae</taxon>
        <taxon>Pentapetalae</taxon>
        <taxon>rosids</taxon>
        <taxon>malvids</taxon>
        <taxon>Brassicales</taxon>
        <taxon>Brassicaceae</taxon>
        <taxon>Brassiceae</taxon>
        <taxon>Raphanus</taxon>
    </lineage>
</organism>
<keyword evidence="1" id="KW-0227">DNA damage</keyword>
<dbReference type="GO" id="GO:0043139">
    <property type="term" value="F:5'-3' DNA helicase activity"/>
    <property type="evidence" value="ECO:0007669"/>
    <property type="project" value="UniProtKB-EC"/>
</dbReference>
<dbReference type="Gene3D" id="3.40.50.300">
    <property type="entry name" value="P-loop containing nucleotide triphosphate hydrolases"/>
    <property type="match status" value="1"/>
</dbReference>
<dbReference type="InterPro" id="IPR027417">
    <property type="entry name" value="P-loop_NTPase"/>
</dbReference>
<dbReference type="GO" id="GO:0006281">
    <property type="term" value="P:DNA repair"/>
    <property type="evidence" value="ECO:0007669"/>
    <property type="project" value="UniProtKB-KW"/>
</dbReference>
<dbReference type="Proteomes" id="UP000504610">
    <property type="component" value="Chromosome 4"/>
</dbReference>
<dbReference type="EC" id="5.6.2.3" evidence="1"/>
<dbReference type="Pfam" id="PF14214">
    <property type="entry name" value="Helitron_like_N"/>
    <property type="match status" value="1"/>
</dbReference>
<dbReference type="PANTHER" id="PTHR10492:SF101">
    <property type="entry name" value="ATP-DEPENDENT DNA HELICASE"/>
    <property type="match status" value="1"/>
</dbReference>
<comment type="catalytic activity">
    <reaction evidence="1">
        <text>ATP + H2O = ADP + phosphate + H(+)</text>
        <dbReference type="Rhea" id="RHEA:13065"/>
        <dbReference type="ChEBI" id="CHEBI:15377"/>
        <dbReference type="ChEBI" id="CHEBI:15378"/>
        <dbReference type="ChEBI" id="CHEBI:30616"/>
        <dbReference type="ChEBI" id="CHEBI:43474"/>
        <dbReference type="ChEBI" id="CHEBI:456216"/>
        <dbReference type="EC" id="5.6.2.3"/>
    </reaction>
</comment>
<feature type="region of interest" description="Disordered" evidence="2">
    <location>
        <begin position="735"/>
        <end position="768"/>
    </location>
</feature>
<dbReference type="OrthoDB" id="1735618at2759"/>
<evidence type="ECO:0000259" key="4">
    <source>
        <dbReference type="Pfam" id="PF14214"/>
    </source>
</evidence>
<dbReference type="InterPro" id="IPR049163">
    <property type="entry name" value="Pif1-like_2B_dom"/>
</dbReference>
<feature type="region of interest" description="Disordered" evidence="2">
    <location>
        <begin position="166"/>
        <end position="188"/>
    </location>
</feature>
<dbReference type="GO" id="GO:0016787">
    <property type="term" value="F:hydrolase activity"/>
    <property type="evidence" value="ECO:0007669"/>
    <property type="project" value="UniProtKB-KW"/>
</dbReference>
<protein>
    <recommendedName>
        <fullName evidence="1">ATP-dependent DNA helicase</fullName>
        <ecNumber evidence="1">5.6.2.3</ecNumber>
    </recommendedName>
</protein>
<evidence type="ECO:0000259" key="5">
    <source>
        <dbReference type="Pfam" id="PF21530"/>
    </source>
</evidence>
<keyword evidence="1" id="KW-0234">DNA repair</keyword>
<feature type="domain" description="DNA helicase Pif1-like DEAD-box helicase" evidence="3">
    <location>
        <begin position="1068"/>
        <end position="1288"/>
    </location>
</feature>
<keyword evidence="1" id="KW-0547">Nucleotide-binding</keyword>
<keyword evidence="1" id="KW-0233">DNA recombination</keyword>
<dbReference type="InterPro" id="IPR010285">
    <property type="entry name" value="DNA_helicase_pif1-like_DEAD"/>
</dbReference>
<evidence type="ECO:0000256" key="2">
    <source>
        <dbReference type="SAM" id="MobiDB-lite"/>
    </source>
</evidence>
<reference evidence="6" key="1">
    <citation type="journal article" date="2019" name="Database">
        <title>The radish genome database (RadishGD): an integrated information resource for radish genomics.</title>
        <authorList>
            <person name="Yu H.J."/>
            <person name="Baek S."/>
            <person name="Lee Y.J."/>
            <person name="Cho A."/>
            <person name="Mun J.H."/>
        </authorList>
    </citation>
    <scope>NUCLEOTIDE SEQUENCE [LARGE SCALE GENOMIC DNA]</scope>
    <source>
        <strain evidence="6">cv. WK10039</strain>
    </source>
</reference>